<accession>A0A0G0G870</accession>
<dbReference type="AlphaFoldDB" id="A0A0G0G870"/>
<dbReference type="GO" id="GO:0015628">
    <property type="term" value="P:protein secretion by the type II secretion system"/>
    <property type="evidence" value="ECO:0007669"/>
    <property type="project" value="InterPro"/>
</dbReference>
<keyword evidence="2" id="KW-0472">Membrane</keyword>
<evidence type="ECO:0000256" key="1">
    <source>
        <dbReference type="ARBA" id="ARBA00022481"/>
    </source>
</evidence>
<evidence type="ECO:0008006" key="5">
    <source>
        <dbReference type="Google" id="ProtNLM"/>
    </source>
</evidence>
<evidence type="ECO:0000313" key="3">
    <source>
        <dbReference type="EMBL" id="KKP87917.1"/>
    </source>
</evidence>
<gene>
    <name evidence="3" type="ORF">UR91_C0032G0005</name>
</gene>
<evidence type="ECO:0000313" key="4">
    <source>
        <dbReference type="Proteomes" id="UP000034798"/>
    </source>
</evidence>
<dbReference type="PRINTS" id="PR00813">
    <property type="entry name" value="BCTERIALGSPG"/>
</dbReference>
<dbReference type="Gene3D" id="3.30.700.10">
    <property type="entry name" value="Glycoprotein, Type 4 Pilin"/>
    <property type="match status" value="1"/>
</dbReference>
<proteinExistence type="predicted"/>
<comment type="caution">
    <text evidence="3">The sequence shown here is derived from an EMBL/GenBank/DDBJ whole genome shotgun (WGS) entry which is preliminary data.</text>
</comment>
<keyword evidence="2" id="KW-0812">Transmembrane</keyword>
<organism evidence="3 4">
    <name type="scientific">Candidatus Nomurabacteria bacterium GW2011_GWC2_35_8</name>
    <dbReference type="NCBI Taxonomy" id="1618752"/>
    <lineage>
        <taxon>Bacteria</taxon>
        <taxon>Candidatus Nomuraibacteriota</taxon>
    </lineage>
</organism>
<dbReference type="InterPro" id="IPR000983">
    <property type="entry name" value="Bac_GSPG_pilin"/>
</dbReference>
<dbReference type="PANTHER" id="PTHR30093">
    <property type="entry name" value="GENERAL SECRETION PATHWAY PROTEIN G"/>
    <property type="match status" value="1"/>
</dbReference>
<evidence type="ECO:0000256" key="2">
    <source>
        <dbReference type="SAM" id="Phobius"/>
    </source>
</evidence>
<dbReference type="Proteomes" id="UP000034798">
    <property type="component" value="Unassembled WGS sequence"/>
</dbReference>
<feature type="transmembrane region" description="Helical" evidence="2">
    <location>
        <begin position="12"/>
        <end position="31"/>
    </location>
</feature>
<dbReference type="InterPro" id="IPR045584">
    <property type="entry name" value="Pilin-like"/>
</dbReference>
<dbReference type="EMBL" id="LBQZ01000032">
    <property type="protein sequence ID" value="KKP87917.1"/>
    <property type="molecule type" value="Genomic_DNA"/>
</dbReference>
<dbReference type="NCBIfam" id="TIGR02532">
    <property type="entry name" value="IV_pilin_GFxxxE"/>
    <property type="match status" value="1"/>
</dbReference>
<dbReference type="SUPFAM" id="SSF54523">
    <property type="entry name" value="Pili subunits"/>
    <property type="match status" value="1"/>
</dbReference>
<protein>
    <recommendedName>
        <fullName evidence="5">Type II secretion system protein G</fullName>
    </recommendedName>
</protein>
<sequence length="133" mass="14772">MKKNNFKIIRAFTLIEILVVIGIIVVLVSLVSSSYSTTQKKARDARRKQELKQIQNALEQYYSACKYEYPLNINSPIRCTAVAPTVMIMPTVPADPKTTTPYPCNPSCTASAYTICATLEAETPASYCLKSQQ</sequence>
<dbReference type="GO" id="GO:0015627">
    <property type="term" value="C:type II protein secretion system complex"/>
    <property type="evidence" value="ECO:0007669"/>
    <property type="project" value="InterPro"/>
</dbReference>
<reference evidence="3 4" key="1">
    <citation type="journal article" date="2015" name="Nature">
        <title>rRNA introns, odd ribosomes, and small enigmatic genomes across a large radiation of phyla.</title>
        <authorList>
            <person name="Brown C.T."/>
            <person name="Hug L.A."/>
            <person name="Thomas B.C."/>
            <person name="Sharon I."/>
            <person name="Castelle C.J."/>
            <person name="Singh A."/>
            <person name="Wilkins M.J."/>
            <person name="Williams K.H."/>
            <person name="Banfield J.F."/>
        </authorList>
    </citation>
    <scope>NUCLEOTIDE SEQUENCE [LARGE SCALE GENOMIC DNA]</scope>
</reference>
<keyword evidence="1" id="KW-0488">Methylation</keyword>
<dbReference type="InterPro" id="IPR012902">
    <property type="entry name" value="N_methyl_site"/>
</dbReference>
<name>A0A0G0G870_9BACT</name>
<keyword evidence="2" id="KW-1133">Transmembrane helix</keyword>